<reference evidence="2" key="1">
    <citation type="submission" date="2021-02" db="EMBL/GenBank/DDBJ databases">
        <title>Abyssanaerobacter marinus gen.nov., sp., nov, anaerobic bacterium isolated from the Onnuri vent field of Indian Ocean and suggestion of Mogibacteriaceae fam. nov., and proposal of reclassification of ambiguous this family's genus member.</title>
        <authorList>
            <person name="Kim Y.J."/>
            <person name="Yang J.-A."/>
        </authorList>
    </citation>
    <scope>NUCLEOTIDE SEQUENCE</scope>
    <source>
        <strain evidence="2">DSM 2634</strain>
    </source>
</reference>
<dbReference type="Proteomes" id="UP000664545">
    <property type="component" value="Unassembled WGS sequence"/>
</dbReference>
<proteinExistence type="predicted"/>
<dbReference type="RefSeq" id="WP_206581812.1">
    <property type="nucleotide sequence ID" value="NZ_JAFJZZ010000002.1"/>
</dbReference>
<comment type="caution">
    <text evidence="2">The sequence shown here is derived from an EMBL/GenBank/DDBJ whole genome shotgun (WGS) entry which is preliminary data.</text>
</comment>
<sequence>MIYLRAFKLSERKIPNTNVYPYNIFTKKECDWLVFEPISILYGNNASGKSTLLNIIANKLKMTGAECGADINPWFQIFLEECDFTLGEKENGKPLFDLPKHSRYIKSEDVMYVVKKIQQAMILKESYLFQKASEGMEEDAVKRFANSYELKKKMDIMLFNQEKYSNGETTLQVLEDSIYPDCLYLLDEPEMSLSPQNQVLLAEKINEATRYLSCQFIVATHSPFMLGTLQGKIFNLDSKELSVSRWSDLENVRYFYDFFKKNEEAFK</sequence>
<dbReference type="InterPro" id="IPR041685">
    <property type="entry name" value="AAA_GajA/Old/RecF-like"/>
</dbReference>
<dbReference type="AlphaFoldDB" id="A0A939D840"/>
<accession>A0A939D840</accession>
<dbReference type="PANTHER" id="PTHR43581">
    <property type="entry name" value="ATP/GTP PHOSPHATASE"/>
    <property type="match status" value="1"/>
</dbReference>
<dbReference type="InterPro" id="IPR051396">
    <property type="entry name" value="Bact_Antivir_Def_Nuclease"/>
</dbReference>
<dbReference type="PANTHER" id="PTHR43581:SF2">
    <property type="entry name" value="EXCINUCLEASE ATPASE SUBUNIT"/>
    <property type="match status" value="1"/>
</dbReference>
<evidence type="ECO:0000259" key="1">
    <source>
        <dbReference type="Pfam" id="PF13175"/>
    </source>
</evidence>
<organism evidence="2 3">
    <name type="scientific">Clostridium aminobutyricum</name>
    <dbReference type="NCBI Taxonomy" id="33953"/>
    <lineage>
        <taxon>Bacteria</taxon>
        <taxon>Bacillati</taxon>
        <taxon>Bacillota</taxon>
        <taxon>Clostridia</taxon>
        <taxon>Eubacteriales</taxon>
        <taxon>Clostridiaceae</taxon>
        <taxon>Clostridium</taxon>
    </lineage>
</organism>
<dbReference type="Gene3D" id="3.40.50.300">
    <property type="entry name" value="P-loop containing nucleotide triphosphate hydrolases"/>
    <property type="match status" value="1"/>
</dbReference>
<dbReference type="InterPro" id="IPR027417">
    <property type="entry name" value="P-loop_NTPase"/>
</dbReference>
<gene>
    <name evidence="2" type="ORF">JYB65_06310</name>
</gene>
<keyword evidence="3" id="KW-1185">Reference proteome</keyword>
<dbReference type="EMBL" id="JAFJZZ010000002">
    <property type="protein sequence ID" value="MBN7772967.1"/>
    <property type="molecule type" value="Genomic_DNA"/>
</dbReference>
<dbReference type="Pfam" id="PF13175">
    <property type="entry name" value="AAA_15"/>
    <property type="match status" value="1"/>
</dbReference>
<feature type="domain" description="Endonuclease GajA/Old nuclease/RecF-like AAA" evidence="1">
    <location>
        <begin position="180"/>
        <end position="225"/>
    </location>
</feature>
<evidence type="ECO:0000313" key="3">
    <source>
        <dbReference type="Proteomes" id="UP000664545"/>
    </source>
</evidence>
<name>A0A939D840_CLOAM</name>
<dbReference type="SUPFAM" id="SSF52540">
    <property type="entry name" value="P-loop containing nucleoside triphosphate hydrolases"/>
    <property type="match status" value="1"/>
</dbReference>
<protein>
    <submittedName>
        <fullName evidence="2">AAA family ATPase</fullName>
    </submittedName>
</protein>
<evidence type="ECO:0000313" key="2">
    <source>
        <dbReference type="EMBL" id="MBN7772967.1"/>
    </source>
</evidence>